<evidence type="ECO:0000259" key="2">
    <source>
        <dbReference type="Pfam" id="PF01814"/>
    </source>
</evidence>
<dbReference type="PANTHER" id="PTHR35585">
    <property type="entry name" value="HHE DOMAIN PROTEIN (AFU_ORTHOLOGUE AFUA_4G00730)"/>
    <property type="match status" value="1"/>
</dbReference>
<evidence type="ECO:0000313" key="3">
    <source>
        <dbReference type="EMBL" id="KAK3374547.1"/>
    </source>
</evidence>
<protein>
    <submittedName>
        <fullName evidence="3">HHE domain-containing protein</fullName>
    </submittedName>
</protein>
<comment type="caution">
    <text evidence="3">The sequence shown here is derived from an EMBL/GenBank/DDBJ whole genome shotgun (WGS) entry which is preliminary data.</text>
</comment>
<dbReference type="PANTHER" id="PTHR35585:SF1">
    <property type="entry name" value="HHE DOMAIN PROTEIN (AFU_ORTHOLOGUE AFUA_4G00730)"/>
    <property type="match status" value="1"/>
</dbReference>
<dbReference type="Pfam" id="PF01814">
    <property type="entry name" value="Hemerythrin"/>
    <property type="match status" value="1"/>
</dbReference>
<organism evidence="3 4">
    <name type="scientific">Podospora didyma</name>
    <dbReference type="NCBI Taxonomy" id="330526"/>
    <lineage>
        <taxon>Eukaryota</taxon>
        <taxon>Fungi</taxon>
        <taxon>Dikarya</taxon>
        <taxon>Ascomycota</taxon>
        <taxon>Pezizomycotina</taxon>
        <taxon>Sordariomycetes</taxon>
        <taxon>Sordariomycetidae</taxon>
        <taxon>Sordariales</taxon>
        <taxon>Podosporaceae</taxon>
        <taxon>Podospora</taxon>
    </lineage>
</organism>
<sequence length="221" mass="25523">MATISQAVTNDHRELEHSYNQIVNSTDHDHQERYGNQFTWELARHSVGEELVVYPAFEKHMGMRGHNMAEIDRKEHHHVSYPPHPFTHFHSPSTREVKDLLKEFQGMKPKNENYIPKLNEIWEKLSHHVKEEEQHDLPRLESALSPEESHSMANSFGKTKAFVPTRSHPSAGEHPPFETVMGLMTAPMDHIADIFRKFPDKAVSPNPQRNRSLAKSIFGLV</sequence>
<feature type="region of interest" description="Disordered" evidence="1">
    <location>
        <begin position="133"/>
        <end position="154"/>
    </location>
</feature>
<dbReference type="EMBL" id="JAULSW010000007">
    <property type="protein sequence ID" value="KAK3374547.1"/>
    <property type="molecule type" value="Genomic_DNA"/>
</dbReference>
<feature type="domain" description="Hemerythrin-like" evidence="2">
    <location>
        <begin position="4"/>
        <end position="140"/>
    </location>
</feature>
<dbReference type="AlphaFoldDB" id="A0AAE0N8B3"/>
<keyword evidence="4" id="KW-1185">Reference proteome</keyword>
<dbReference type="Gene3D" id="1.20.120.520">
    <property type="entry name" value="nmb1532 protein domain like"/>
    <property type="match status" value="1"/>
</dbReference>
<accession>A0AAE0N8B3</accession>
<evidence type="ECO:0000256" key="1">
    <source>
        <dbReference type="SAM" id="MobiDB-lite"/>
    </source>
</evidence>
<evidence type="ECO:0000313" key="4">
    <source>
        <dbReference type="Proteomes" id="UP001285441"/>
    </source>
</evidence>
<reference evidence="3" key="1">
    <citation type="journal article" date="2023" name="Mol. Phylogenet. Evol.">
        <title>Genome-scale phylogeny and comparative genomics of the fungal order Sordariales.</title>
        <authorList>
            <person name="Hensen N."/>
            <person name="Bonometti L."/>
            <person name="Westerberg I."/>
            <person name="Brannstrom I.O."/>
            <person name="Guillou S."/>
            <person name="Cros-Aarteil S."/>
            <person name="Calhoun S."/>
            <person name="Haridas S."/>
            <person name="Kuo A."/>
            <person name="Mondo S."/>
            <person name="Pangilinan J."/>
            <person name="Riley R."/>
            <person name="LaButti K."/>
            <person name="Andreopoulos B."/>
            <person name="Lipzen A."/>
            <person name="Chen C."/>
            <person name="Yan M."/>
            <person name="Daum C."/>
            <person name="Ng V."/>
            <person name="Clum A."/>
            <person name="Steindorff A."/>
            <person name="Ohm R.A."/>
            <person name="Martin F."/>
            <person name="Silar P."/>
            <person name="Natvig D.O."/>
            <person name="Lalanne C."/>
            <person name="Gautier V."/>
            <person name="Ament-Velasquez S.L."/>
            <person name="Kruys A."/>
            <person name="Hutchinson M.I."/>
            <person name="Powell A.J."/>
            <person name="Barry K."/>
            <person name="Miller A.N."/>
            <person name="Grigoriev I.V."/>
            <person name="Debuchy R."/>
            <person name="Gladieux P."/>
            <person name="Hiltunen Thoren M."/>
            <person name="Johannesson H."/>
        </authorList>
    </citation>
    <scope>NUCLEOTIDE SEQUENCE</scope>
    <source>
        <strain evidence="3">CBS 232.78</strain>
    </source>
</reference>
<reference evidence="3" key="2">
    <citation type="submission" date="2023-06" db="EMBL/GenBank/DDBJ databases">
        <authorList>
            <consortium name="Lawrence Berkeley National Laboratory"/>
            <person name="Haridas S."/>
            <person name="Hensen N."/>
            <person name="Bonometti L."/>
            <person name="Westerberg I."/>
            <person name="Brannstrom I.O."/>
            <person name="Guillou S."/>
            <person name="Cros-Aarteil S."/>
            <person name="Calhoun S."/>
            <person name="Kuo A."/>
            <person name="Mondo S."/>
            <person name="Pangilinan J."/>
            <person name="Riley R."/>
            <person name="LaButti K."/>
            <person name="Andreopoulos B."/>
            <person name="Lipzen A."/>
            <person name="Chen C."/>
            <person name="Yanf M."/>
            <person name="Daum C."/>
            <person name="Ng V."/>
            <person name="Clum A."/>
            <person name="Steindorff A."/>
            <person name="Ohm R."/>
            <person name="Martin F."/>
            <person name="Silar P."/>
            <person name="Natvig D."/>
            <person name="Lalanne C."/>
            <person name="Gautier V."/>
            <person name="Ament-velasquez S.L."/>
            <person name="Kruys A."/>
            <person name="Hutchinson M.I."/>
            <person name="Powell A.J."/>
            <person name="Barry K."/>
            <person name="Miller A.N."/>
            <person name="Grigoriev I.V."/>
            <person name="Debuchy R."/>
            <person name="Gladieux P."/>
            <person name="Thoren M.H."/>
            <person name="Johannesson H."/>
        </authorList>
    </citation>
    <scope>NUCLEOTIDE SEQUENCE</scope>
    <source>
        <strain evidence="3">CBS 232.78</strain>
    </source>
</reference>
<dbReference type="Proteomes" id="UP001285441">
    <property type="component" value="Unassembled WGS sequence"/>
</dbReference>
<proteinExistence type="predicted"/>
<gene>
    <name evidence="3" type="ORF">B0H63DRAFT_400853</name>
</gene>
<dbReference type="InterPro" id="IPR012312">
    <property type="entry name" value="Hemerythrin-like"/>
</dbReference>
<name>A0AAE0N8B3_9PEZI</name>